<dbReference type="EMBL" id="JAGGNH010000003">
    <property type="protein sequence ID" value="KAJ0978386.1"/>
    <property type="molecule type" value="Genomic_DNA"/>
</dbReference>
<sequence length="69" mass="7868">MVLCQATEETLKILRALTRLAGTSIFVNLHQWLCSFLEIEFLQDITPSGFGTLFMPGLTAKSWFFTRNI</sequence>
<name>A0A9D5CRK9_9LILI</name>
<comment type="caution">
    <text evidence="1">The sequence shown here is derived from an EMBL/GenBank/DDBJ whole genome shotgun (WGS) entry which is preliminary data.</text>
</comment>
<protein>
    <submittedName>
        <fullName evidence="1">Uncharacterized protein</fullName>
    </submittedName>
</protein>
<keyword evidence="2" id="KW-1185">Reference proteome</keyword>
<reference evidence="1" key="2">
    <citation type="journal article" date="2022" name="Hortic Res">
        <title>The genome of Dioscorea zingiberensis sheds light on the biosynthesis, origin and evolution of the medicinally important diosgenin saponins.</title>
        <authorList>
            <person name="Li Y."/>
            <person name="Tan C."/>
            <person name="Li Z."/>
            <person name="Guo J."/>
            <person name="Li S."/>
            <person name="Chen X."/>
            <person name="Wang C."/>
            <person name="Dai X."/>
            <person name="Yang H."/>
            <person name="Song W."/>
            <person name="Hou L."/>
            <person name="Xu J."/>
            <person name="Tong Z."/>
            <person name="Xu A."/>
            <person name="Yuan X."/>
            <person name="Wang W."/>
            <person name="Yang Q."/>
            <person name="Chen L."/>
            <person name="Sun Z."/>
            <person name="Wang K."/>
            <person name="Pan B."/>
            <person name="Chen J."/>
            <person name="Bao Y."/>
            <person name="Liu F."/>
            <person name="Qi X."/>
            <person name="Gang D.R."/>
            <person name="Wen J."/>
            <person name="Li J."/>
        </authorList>
    </citation>
    <scope>NUCLEOTIDE SEQUENCE</scope>
    <source>
        <strain evidence="1">Dzin_1.0</strain>
    </source>
</reference>
<dbReference type="Proteomes" id="UP001085076">
    <property type="component" value="Miscellaneous, Linkage group lg03"/>
</dbReference>
<gene>
    <name evidence="1" type="ORF">J5N97_013860</name>
</gene>
<proteinExistence type="predicted"/>
<reference evidence="1" key="1">
    <citation type="submission" date="2021-03" db="EMBL/GenBank/DDBJ databases">
        <authorList>
            <person name="Li Z."/>
            <person name="Yang C."/>
        </authorList>
    </citation>
    <scope>NUCLEOTIDE SEQUENCE</scope>
    <source>
        <strain evidence="1">Dzin_1.0</strain>
        <tissue evidence="1">Leaf</tissue>
    </source>
</reference>
<evidence type="ECO:0000313" key="1">
    <source>
        <dbReference type="EMBL" id="KAJ0978386.1"/>
    </source>
</evidence>
<dbReference type="AlphaFoldDB" id="A0A9D5CRK9"/>
<evidence type="ECO:0000313" key="2">
    <source>
        <dbReference type="Proteomes" id="UP001085076"/>
    </source>
</evidence>
<organism evidence="1 2">
    <name type="scientific">Dioscorea zingiberensis</name>
    <dbReference type="NCBI Taxonomy" id="325984"/>
    <lineage>
        <taxon>Eukaryota</taxon>
        <taxon>Viridiplantae</taxon>
        <taxon>Streptophyta</taxon>
        <taxon>Embryophyta</taxon>
        <taxon>Tracheophyta</taxon>
        <taxon>Spermatophyta</taxon>
        <taxon>Magnoliopsida</taxon>
        <taxon>Liliopsida</taxon>
        <taxon>Dioscoreales</taxon>
        <taxon>Dioscoreaceae</taxon>
        <taxon>Dioscorea</taxon>
    </lineage>
</organism>
<accession>A0A9D5CRK9</accession>